<evidence type="ECO:0000313" key="1">
    <source>
        <dbReference type="EMBL" id="KAJ7722313.1"/>
    </source>
</evidence>
<evidence type="ECO:0000313" key="2">
    <source>
        <dbReference type="Proteomes" id="UP001215598"/>
    </source>
</evidence>
<proteinExistence type="predicted"/>
<name>A0AAD7HJR0_9AGAR</name>
<sequence length="100" mass="11697">TNGEIKRSKAPTATEIEALVQCRLSRERDNDGNELEFGEEWKIEKIDGWLRRLFPELFEYLDTCYGSDECHWVLVKKERQQVFVIKRQTYTGTDLVAAKG</sequence>
<protein>
    <submittedName>
        <fullName evidence="1">Uncharacterized protein</fullName>
    </submittedName>
</protein>
<gene>
    <name evidence="1" type="ORF">B0H16DRAFT_1234985</name>
</gene>
<feature type="non-terminal residue" evidence="1">
    <location>
        <position position="1"/>
    </location>
</feature>
<dbReference type="Proteomes" id="UP001215598">
    <property type="component" value="Unassembled WGS sequence"/>
</dbReference>
<keyword evidence="2" id="KW-1185">Reference proteome</keyword>
<accession>A0AAD7HJR0</accession>
<reference evidence="1" key="1">
    <citation type="submission" date="2023-03" db="EMBL/GenBank/DDBJ databases">
        <title>Massive genome expansion in bonnet fungi (Mycena s.s.) driven by repeated elements and novel gene families across ecological guilds.</title>
        <authorList>
            <consortium name="Lawrence Berkeley National Laboratory"/>
            <person name="Harder C.B."/>
            <person name="Miyauchi S."/>
            <person name="Viragh M."/>
            <person name="Kuo A."/>
            <person name="Thoen E."/>
            <person name="Andreopoulos B."/>
            <person name="Lu D."/>
            <person name="Skrede I."/>
            <person name="Drula E."/>
            <person name="Henrissat B."/>
            <person name="Morin E."/>
            <person name="Kohler A."/>
            <person name="Barry K."/>
            <person name="LaButti K."/>
            <person name="Morin E."/>
            <person name="Salamov A."/>
            <person name="Lipzen A."/>
            <person name="Mereny Z."/>
            <person name="Hegedus B."/>
            <person name="Baldrian P."/>
            <person name="Stursova M."/>
            <person name="Weitz H."/>
            <person name="Taylor A."/>
            <person name="Grigoriev I.V."/>
            <person name="Nagy L.G."/>
            <person name="Martin F."/>
            <person name="Kauserud H."/>
        </authorList>
    </citation>
    <scope>NUCLEOTIDE SEQUENCE</scope>
    <source>
        <strain evidence="1">CBHHK182m</strain>
    </source>
</reference>
<dbReference type="EMBL" id="JARKIB010000221">
    <property type="protein sequence ID" value="KAJ7722313.1"/>
    <property type="molecule type" value="Genomic_DNA"/>
</dbReference>
<organism evidence="1 2">
    <name type="scientific">Mycena metata</name>
    <dbReference type="NCBI Taxonomy" id="1033252"/>
    <lineage>
        <taxon>Eukaryota</taxon>
        <taxon>Fungi</taxon>
        <taxon>Dikarya</taxon>
        <taxon>Basidiomycota</taxon>
        <taxon>Agaricomycotina</taxon>
        <taxon>Agaricomycetes</taxon>
        <taxon>Agaricomycetidae</taxon>
        <taxon>Agaricales</taxon>
        <taxon>Marasmiineae</taxon>
        <taxon>Mycenaceae</taxon>
        <taxon>Mycena</taxon>
    </lineage>
</organism>
<feature type="non-terminal residue" evidence="1">
    <location>
        <position position="100"/>
    </location>
</feature>
<dbReference type="AlphaFoldDB" id="A0AAD7HJR0"/>
<comment type="caution">
    <text evidence="1">The sequence shown here is derived from an EMBL/GenBank/DDBJ whole genome shotgun (WGS) entry which is preliminary data.</text>
</comment>